<gene>
    <name evidence="3" type="ORF">DPM12_21235</name>
</gene>
<dbReference type="InterPro" id="IPR019966">
    <property type="entry name" value="F420-dep_enz_PPOX_Rv3369"/>
</dbReference>
<dbReference type="AlphaFoldDB" id="A0A329QAL9"/>
<sequence>MSSDVLPDPATPFGRRVRERLRDEWLIWLTTVGKDGTPQPNPVWFLWDGADQILTYNLPDAYRMGHMAARPQVSLHFNSNQDGGDIVVLRGVAERVHDEAPPHESGPYLDKYRSGMIHVSGSIEAFGTTYSAPVRIRITRVRGF</sequence>
<keyword evidence="1 3" id="KW-0560">Oxidoreductase</keyword>
<dbReference type="PANTHER" id="PTHR35176:SF6">
    <property type="entry name" value="HEME OXYGENASE HI_0854-RELATED"/>
    <property type="match status" value="1"/>
</dbReference>
<dbReference type="Pfam" id="PF01243">
    <property type="entry name" value="PNPOx_N"/>
    <property type="match status" value="1"/>
</dbReference>
<protein>
    <submittedName>
        <fullName evidence="3">TIGR03667 family PPOX class F420-dependent oxidoreductase</fullName>
        <ecNumber evidence="3">1.-.-.-</ecNumber>
    </submittedName>
</protein>
<comment type="caution">
    <text evidence="3">The sequence shown here is derived from an EMBL/GenBank/DDBJ whole genome shotgun (WGS) entry which is preliminary data.</text>
</comment>
<dbReference type="Gene3D" id="2.30.110.10">
    <property type="entry name" value="Electron Transport, Fmn-binding Protein, Chain A"/>
    <property type="match status" value="1"/>
</dbReference>
<evidence type="ECO:0000313" key="4">
    <source>
        <dbReference type="Proteomes" id="UP000250462"/>
    </source>
</evidence>
<reference evidence="3 4" key="1">
    <citation type="submission" date="2018-06" db="EMBL/GenBank/DDBJ databases">
        <title>Phytoactinopolyspora halophila sp. nov., a novel halophilic actinomycete isolated from a saline soil in China.</title>
        <authorList>
            <person name="Tang S.-K."/>
        </authorList>
    </citation>
    <scope>NUCLEOTIDE SEQUENCE [LARGE SCALE GENOMIC DNA]</scope>
    <source>
        <strain evidence="3 4">YIM 96934</strain>
    </source>
</reference>
<dbReference type="EC" id="1.-.-.-" evidence="3"/>
<dbReference type="GO" id="GO:0005829">
    <property type="term" value="C:cytosol"/>
    <property type="evidence" value="ECO:0007669"/>
    <property type="project" value="TreeGrafter"/>
</dbReference>
<accession>A0A329QAL9</accession>
<dbReference type="Proteomes" id="UP000250462">
    <property type="component" value="Unassembled WGS sequence"/>
</dbReference>
<dbReference type="NCBIfam" id="TIGR03667">
    <property type="entry name" value="Rv3369"/>
    <property type="match status" value="1"/>
</dbReference>
<evidence type="ECO:0000256" key="1">
    <source>
        <dbReference type="ARBA" id="ARBA00023002"/>
    </source>
</evidence>
<organism evidence="3 4">
    <name type="scientific">Phytoactinopolyspora halophila</name>
    <dbReference type="NCBI Taxonomy" id="1981511"/>
    <lineage>
        <taxon>Bacteria</taxon>
        <taxon>Bacillati</taxon>
        <taxon>Actinomycetota</taxon>
        <taxon>Actinomycetes</taxon>
        <taxon>Jiangellales</taxon>
        <taxon>Jiangellaceae</taxon>
        <taxon>Phytoactinopolyspora</taxon>
    </lineage>
</organism>
<dbReference type="SUPFAM" id="SSF50475">
    <property type="entry name" value="FMN-binding split barrel"/>
    <property type="match status" value="1"/>
</dbReference>
<dbReference type="PANTHER" id="PTHR35176">
    <property type="entry name" value="HEME OXYGENASE HI_0854-RELATED"/>
    <property type="match status" value="1"/>
</dbReference>
<keyword evidence="4" id="KW-1185">Reference proteome</keyword>
<dbReference type="OrthoDB" id="157302at2"/>
<dbReference type="InterPro" id="IPR011576">
    <property type="entry name" value="Pyridox_Oxase_N"/>
</dbReference>
<dbReference type="InterPro" id="IPR052019">
    <property type="entry name" value="F420H2_bilvrd_red/Heme_oxyg"/>
</dbReference>
<dbReference type="RefSeq" id="WP_112260356.1">
    <property type="nucleotide sequence ID" value="NZ_QMIG01000043.1"/>
</dbReference>
<evidence type="ECO:0000259" key="2">
    <source>
        <dbReference type="Pfam" id="PF01243"/>
    </source>
</evidence>
<dbReference type="GO" id="GO:0070967">
    <property type="term" value="F:coenzyme F420 binding"/>
    <property type="evidence" value="ECO:0007669"/>
    <property type="project" value="TreeGrafter"/>
</dbReference>
<dbReference type="EMBL" id="QMIG01000043">
    <property type="protein sequence ID" value="RAW09440.1"/>
    <property type="molecule type" value="Genomic_DNA"/>
</dbReference>
<name>A0A329QAL9_9ACTN</name>
<dbReference type="InterPro" id="IPR012349">
    <property type="entry name" value="Split_barrel_FMN-bd"/>
</dbReference>
<proteinExistence type="predicted"/>
<dbReference type="GO" id="GO:0016627">
    <property type="term" value="F:oxidoreductase activity, acting on the CH-CH group of donors"/>
    <property type="evidence" value="ECO:0007669"/>
    <property type="project" value="TreeGrafter"/>
</dbReference>
<evidence type="ECO:0000313" key="3">
    <source>
        <dbReference type="EMBL" id="RAW09440.1"/>
    </source>
</evidence>
<feature type="domain" description="Pyridoxamine 5'-phosphate oxidase N-terminal" evidence="2">
    <location>
        <begin position="16"/>
        <end position="112"/>
    </location>
</feature>